<gene>
    <name evidence="2" type="ORF">GCM10022222_21270</name>
</gene>
<keyword evidence="3" id="KW-1185">Reference proteome</keyword>
<protein>
    <submittedName>
        <fullName evidence="2">Uncharacterized protein</fullName>
    </submittedName>
</protein>
<dbReference type="EMBL" id="BAAAZN010000003">
    <property type="protein sequence ID" value="GAA3537332.1"/>
    <property type="molecule type" value="Genomic_DNA"/>
</dbReference>
<comment type="caution">
    <text evidence="2">The sequence shown here is derived from an EMBL/GenBank/DDBJ whole genome shotgun (WGS) entry which is preliminary data.</text>
</comment>
<name>A0ABP6VLV6_9PSEU</name>
<accession>A0ABP6VLV6</accession>
<evidence type="ECO:0000313" key="2">
    <source>
        <dbReference type="EMBL" id="GAA3537332.1"/>
    </source>
</evidence>
<organism evidence="2 3">
    <name type="scientific">Amycolatopsis ultiminotia</name>
    <dbReference type="NCBI Taxonomy" id="543629"/>
    <lineage>
        <taxon>Bacteria</taxon>
        <taxon>Bacillati</taxon>
        <taxon>Actinomycetota</taxon>
        <taxon>Actinomycetes</taxon>
        <taxon>Pseudonocardiales</taxon>
        <taxon>Pseudonocardiaceae</taxon>
        <taxon>Amycolatopsis</taxon>
    </lineage>
</organism>
<evidence type="ECO:0000256" key="1">
    <source>
        <dbReference type="SAM" id="MobiDB-lite"/>
    </source>
</evidence>
<dbReference type="Proteomes" id="UP001500689">
    <property type="component" value="Unassembled WGS sequence"/>
</dbReference>
<evidence type="ECO:0000313" key="3">
    <source>
        <dbReference type="Proteomes" id="UP001500689"/>
    </source>
</evidence>
<proteinExistence type="predicted"/>
<sequence length="223" mass="24126">MRGASKGDGVKPSPALRAAKKPTRPQQPSTHEREITMTSDDATTRDAIADAAVREIAQTCRIEYIPAATRHPDDPDAIIPAGWYLHAGENYHEGGSQVVLHIDEASDDEGNDIADRFAAFLATALKTAARNPIGDEKDPAEYDEPSRTLEQQLADALGAVFPTDLHEIASSEAYGALKYKTLQRCQDTGETPRQVLDSISARDRAFVPDANDPAAFLASRIDS</sequence>
<reference evidence="3" key="1">
    <citation type="journal article" date="2019" name="Int. J. Syst. Evol. Microbiol.">
        <title>The Global Catalogue of Microorganisms (GCM) 10K type strain sequencing project: providing services to taxonomists for standard genome sequencing and annotation.</title>
        <authorList>
            <consortium name="The Broad Institute Genomics Platform"/>
            <consortium name="The Broad Institute Genome Sequencing Center for Infectious Disease"/>
            <person name="Wu L."/>
            <person name="Ma J."/>
        </authorList>
    </citation>
    <scope>NUCLEOTIDE SEQUENCE [LARGE SCALE GENOMIC DNA]</scope>
    <source>
        <strain evidence="3">JCM 16898</strain>
    </source>
</reference>
<feature type="region of interest" description="Disordered" evidence="1">
    <location>
        <begin position="1"/>
        <end position="43"/>
    </location>
</feature>